<evidence type="ECO:0000256" key="5">
    <source>
        <dbReference type="ARBA" id="ARBA00023136"/>
    </source>
</evidence>
<feature type="transmembrane region" description="Helical" evidence="6">
    <location>
        <begin position="262"/>
        <end position="283"/>
    </location>
</feature>
<feature type="transmembrane region" description="Helical" evidence="6">
    <location>
        <begin position="154"/>
        <end position="171"/>
    </location>
</feature>
<dbReference type="GO" id="GO:0022857">
    <property type="term" value="F:transmembrane transporter activity"/>
    <property type="evidence" value="ECO:0007669"/>
    <property type="project" value="InterPro"/>
</dbReference>
<keyword evidence="9" id="KW-1185">Reference proteome</keyword>
<keyword evidence="5 6" id="KW-0472">Membrane</keyword>
<evidence type="ECO:0000256" key="3">
    <source>
        <dbReference type="ARBA" id="ARBA00022692"/>
    </source>
</evidence>
<feature type="domain" description="Major facilitator superfamily (MFS) profile" evidence="7">
    <location>
        <begin position="1"/>
        <end position="407"/>
    </location>
</feature>
<dbReference type="EMBL" id="NKHF01000096">
    <property type="protein sequence ID" value="PCK30153.1"/>
    <property type="molecule type" value="Genomic_DNA"/>
</dbReference>
<evidence type="ECO:0000256" key="4">
    <source>
        <dbReference type="ARBA" id="ARBA00022989"/>
    </source>
</evidence>
<evidence type="ECO:0000259" key="7">
    <source>
        <dbReference type="PROSITE" id="PS50850"/>
    </source>
</evidence>
<dbReference type="Proteomes" id="UP000228621">
    <property type="component" value="Unassembled WGS sequence"/>
</dbReference>
<sequence>MDEQKSTTKKQGLGRDFWIYRLGQSLSLVGDAVGMLALGWWILEKTGSAAVMGTMLAIPMAIGVVLTPLFGPIGDRYSRKHVIALSDIIRAIVFVALAACVMFDHFDKALLVALFTVNTTAGALFSSSSRSIVAQLVDKALLKEAINKTEGINAMAGIVGGLLGGALVSVFGVMVAFWVNTATFLVAMICSLLIRANTKASESSGVMGVKTWWNAVLEGFRVVFQVRILLGLSLIVMFINFTVAPLEVLVPYLVKEVEQLPAWYVGLLESGLAVGSILGVVLFGFIAQKVSLDRIMLFAFLLLGVCIGSMAFNIHIYQVLVSLTLIGLATVWANVVLSSQVMASVPDILRSRIGATLGFMGKGIEPVSMSAVGISVDQVGFSTTLLALGAVALVVAPCLYLLPHFKTFMRLEAEQASDFLKTSYPALDKAVKAGGI</sequence>
<keyword evidence="3 6" id="KW-0812">Transmembrane</keyword>
<comment type="subcellular location">
    <subcellularLocation>
        <location evidence="1">Cell membrane</location>
        <topology evidence="1">Multi-pass membrane protein</topology>
    </subcellularLocation>
</comment>
<feature type="transmembrane region" description="Helical" evidence="6">
    <location>
        <begin position="228"/>
        <end position="250"/>
    </location>
</feature>
<feature type="transmembrane region" description="Helical" evidence="6">
    <location>
        <begin position="295"/>
        <end position="314"/>
    </location>
</feature>
<evidence type="ECO:0000313" key="8">
    <source>
        <dbReference type="EMBL" id="PCK30153.1"/>
    </source>
</evidence>
<gene>
    <name evidence="8" type="ORF">CEX98_19045</name>
</gene>
<dbReference type="CDD" id="cd06173">
    <property type="entry name" value="MFS_MefA_like"/>
    <property type="match status" value="1"/>
</dbReference>
<dbReference type="GO" id="GO:0005886">
    <property type="term" value="C:plasma membrane"/>
    <property type="evidence" value="ECO:0007669"/>
    <property type="project" value="UniProtKB-SubCell"/>
</dbReference>
<evidence type="ECO:0000256" key="1">
    <source>
        <dbReference type="ARBA" id="ARBA00004651"/>
    </source>
</evidence>
<feature type="transmembrane region" description="Helical" evidence="6">
    <location>
        <begin position="320"/>
        <end position="341"/>
    </location>
</feature>
<dbReference type="SUPFAM" id="SSF103473">
    <property type="entry name" value="MFS general substrate transporter"/>
    <property type="match status" value="1"/>
</dbReference>
<dbReference type="Pfam" id="PF07690">
    <property type="entry name" value="MFS_1"/>
    <property type="match status" value="1"/>
</dbReference>
<protein>
    <recommendedName>
        <fullName evidence="7">Major facilitator superfamily (MFS) profile domain-containing protein</fullName>
    </recommendedName>
</protein>
<dbReference type="InterPro" id="IPR011701">
    <property type="entry name" value="MFS"/>
</dbReference>
<keyword evidence="2" id="KW-1003">Cell membrane</keyword>
<reference evidence="9" key="1">
    <citation type="journal article" date="2019" name="Genome Announc.">
        <title>Draft Genome Sequence of Pseudoalteromonas piscicida Strain 36Y ROTHPW, an Hypersaline Seawater Isolate from the South Coast of Sonora, Mexico.</title>
        <authorList>
            <person name="Sanchez-Diaz R."/>
            <person name="Molina-Garza Z.J."/>
            <person name="Cruz-Suarez L.E."/>
            <person name="Selvin J."/>
            <person name="Kiran G.S."/>
            <person name="Ibarra-Gamez J.C."/>
            <person name="Gomez-Gil B."/>
            <person name="Galaviz-Silva L."/>
        </authorList>
    </citation>
    <scope>NUCLEOTIDE SEQUENCE [LARGE SCALE GENOMIC DNA]</scope>
    <source>
        <strain evidence="9">36Y_RITHPW</strain>
    </source>
</reference>
<evidence type="ECO:0000313" key="9">
    <source>
        <dbReference type="Proteomes" id="UP000228621"/>
    </source>
</evidence>
<dbReference type="PROSITE" id="PS50850">
    <property type="entry name" value="MFS"/>
    <property type="match status" value="1"/>
</dbReference>
<accession>A0A2A5JL27</accession>
<dbReference type="RefSeq" id="WP_099643596.1">
    <property type="nucleotide sequence ID" value="NZ_JAQPZX010000024.1"/>
</dbReference>
<feature type="transmembrane region" description="Helical" evidence="6">
    <location>
        <begin position="82"/>
        <end position="103"/>
    </location>
</feature>
<feature type="transmembrane region" description="Helical" evidence="6">
    <location>
        <begin position="49"/>
        <end position="70"/>
    </location>
</feature>
<evidence type="ECO:0000256" key="6">
    <source>
        <dbReference type="SAM" id="Phobius"/>
    </source>
</evidence>
<feature type="transmembrane region" description="Helical" evidence="6">
    <location>
        <begin position="380"/>
        <end position="402"/>
    </location>
</feature>
<proteinExistence type="predicted"/>
<dbReference type="InterPro" id="IPR036259">
    <property type="entry name" value="MFS_trans_sf"/>
</dbReference>
<dbReference type="PANTHER" id="PTHR23513:SF6">
    <property type="entry name" value="MAJOR FACILITATOR SUPERFAMILY ASSOCIATED DOMAIN-CONTAINING PROTEIN"/>
    <property type="match status" value="1"/>
</dbReference>
<dbReference type="PANTHER" id="PTHR23513">
    <property type="entry name" value="INTEGRAL MEMBRANE EFFLUX PROTEIN-RELATED"/>
    <property type="match status" value="1"/>
</dbReference>
<feature type="transmembrane region" description="Helical" evidence="6">
    <location>
        <begin position="177"/>
        <end position="194"/>
    </location>
</feature>
<dbReference type="Gene3D" id="1.20.1250.20">
    <property type="entry name" value="MFS general substrate transporter like domains"/>
    <property type="match status" value="1"/>
</dbReference>
<feature type="transmembrane region" description="Helical" evidence="6">
    <location>
        <begin position="21"/>
        <end position="43"/>
    </location>
</feature>
<comment type="caution">
    <text evidence="8">The sequence shown here is derived from an EMBL/GenBank/DDBJ whole genome shotgun (WGS) entry which is preliminary data.</text>
</comment>
<evidence type="ECO:0000256" key="2">
    <source>
        <dbReference type="ARBA" id="ARBA00022475"/>
    </source>
</evidence>
<dbReference type="OrthoDB" id="7012429at2"/>
<name>A0A2A5JL27_PSEO7</name>
<keyword evidence="4 6" id="KW-1133">Transmembrane helix</keyword>
<dbReference type="InterPro" id="IPR020846">
    <property type="entry name" value="MFS_dom"/>
</dbReference>
<dbReference type="AlphaFoldDB" id="A0A2A5JL27"/>
<organism evidence="8 9">
    <name type="scientific">Pseudoalteromonas piscicida</name>
    <dbReference type="NCBI Taxonomy" id="43662"/>
    <lineage>
        <taxon>Bacteria</taxon>
        <taxon>Pseudomonadati</taxon>
        <taxon>Pseudomonadota</taxon>
        <taxon>Gammaproteobacteria</taxon>
        <taxon>Alteromonadales</taxon>
        <taxon>Pseudoalteromonadaceae</taxon>
        <taxon>Pseudoalteromonas</taxon>
    </lineage>
</organism>